<evidence type="ECO:0000259" key="14">
    <source>
        <dbReference type="Pfam" id="PF08491"/>
    </source>
</evidence>
<dbReference type="PANTHER" id="PTHR10835:SF0">
    <property type="entry name" value="SQUALENE MONOOXYGENASE"/>
    <property type="match status" value="1"/>
</dbReference>
<dbReference type="GO" id="GO:0004506">
    <property type="term" value="F:squalene monooxygenase activity"/>
    <property type="evidence" value="ECO:0007669"/>
    <property type="project" value="UniProtKB-UniRule"/>
</dbReference>
<evidence type="ECO:0000256" key="10">
    <source>
        <dbReference type="ARBA" id="ARBA00023002"/>
    </source>
</evidence>
<evidence type="ECO:0000256" key="5">
    <source>
        <dbReference type="ARBA" id="ARBA00022630"/>
    </source>
</evidence>
<comment type="subcellular location">
    <subcellularLocation>
        <location evidence="12">Endoplasmic reticulum membrane</location>
        <topology evidence="12">Multi-pass membrane protein</topology>
    </subcellularLocation>
    <subcellularLocation>
        <location evidence="2">Microsome membrane</location>
        <topology evidence="2">Multi-pass membrane protein</topology>
    </subcellularLocation>
</comment>
<gene>
    <name evidence="15" type="primary">ERG1</name>
    <name evidence="15" type="ORF">FOB60_001046</name>
</gene>
<evidence type="ECO:0000256" key="2">
    <source>
        <dbReference type="ARBA" id="ARBA00004154"/>
    </source>
</evidence>
<comment type="function">
    <text evidence="12">Catalyzes the stereospecific oxidation of squalene to (S)-2,3-epoxysqualene, and is considered to be a rate-limiting enzyme in steroid biosynthesis.</text>
</comment>
<feature type="transmembrane region" description="Helical" evidence="12">
    <location>
        <begin position="459"/>
        <end position="480"/>
    </location>
</feature>
<dbReference type="SUPFAM" id="SSF51905">
    <property type="entry name" value="FAD/NAD(P)-binding domain"/>
    <property type="match status" value="1"/>
</dbReference>
<evidence type="ECO:0000256" key="4">
    <source>
        <dbReference type="ARBA" id="ARBA00012312"/>
    </source>
</evidence>
<keyword evidence="9 12" id="KW-1133">Transmembrane helix</keyword>
<evidence type="ECO:0000256" key="6">
    <source>
        <dbReference type="ARBA" id="ARBA00022692"/>
    </source>
</evidence>
<keyword evidence="15" id="KW-0503">Monooxygenase</keyword>
<dbReference type="InterPro" id="IPR040125">
    <property type="entry name" value="Squalene_monox"/>
</dbReference>
<evidence type="ECO:0000256" key="11">
    <source>
        <dbReference type="ARBA" id="ARBA00023136"/>
    </source>
</evidence>
<comment type="similarity">
    <text evidence="3 12">Belongs to the squalene monooxygenase family.</text>
</comment>
<comment type="caution">
    <text evidence="15">The sequence shown here is derived from an EMBL/GenBank/DDBJ whole genome shotgun (WGS) entry which is preliminary data.</text>
</comment>
<comment type="catalytic activity">
    <reaction evidence="12">
        <text>squalene + reduced [NADPH--hemoprotein reductase] + O2 = (S)-2,3-epoxysqualene + oxidized [NADPH--hemoprotein reductase] + H2O + H(+)</text>
        <dbReference type="Rhea" id="RHEA:25282"/>
        <dbReference type="Rhea" id="RHEA-COMP:11964"/>
        <dbReference type="Rhea" id="RHEA-COMP:11965"/>
        <dbReference type="ChEBI" id="CHEBI:15377"/>
        <dbReference type="ChEBI" id="CHEBI:15378"/>
        <dbReference type="ChEBI" id="CHEBI:15379"/>
        <dbReference type="ChEBI" id="CHEBI:15440"/>
        <dbReference type="ChEBI" id="CHEBI:15441"/>
        <dbReference type="ChEBI" id="CHEBI:57618"/>
        <dbReference type="ChEBI" id="CHEBI:58210"/>
        <dbReference type="EC" id="1.14.14.17"/>
    </reaction>
</comment>
<dbReference type="Proteomes" id="UP000590412">
    <property type="component" value="Unassembled WGS sequence"/>
</dbReference>
<dbReference type="Gene3D" id="3.50.50.60">
    <property type="entry name" value="FAD/NAD(P)-binding domain"/>
    <property type="match status" value="1"/>
</dbReference>
<keyword evidence="7 12" id="KW-0274">FAD</keyword>
<feature type="domain" description="FAD dependent oxidoreductase" evidence="13">
    <location>
        <begin position="6"/>
        <end position="36"/>
    </location>
</feature>
<keyword evidence="6 12" id="KW-0812">Transmembrane</keyword>
<comment type="cofactor">
    <cofactor evidence="1 12">
        <name>FAD</name>
        <dbReference type="ChEBI" id="CHEBI:57692"/>
    </cofactor>
</comment>
<feature type="domain" description="Squalene epoxidase" evidence="14">
    <location>
        <begin position="186"/>
        <end position="462"/>
    </location>
</feature>
<dbReference type="GO" id="GO:0050660">
    <property type="term" value="F:flavin adenine dinucleotide binding"/>
    <property type="evidence" value="ECO:0007669"/>
    <property type="project" value="UniProtKB-UniRule"/>
</dbReference>
<dbReference type="InterPro" id="IPR036188">
    <property type="entry name" value="FAD/NAD-bd_sf"/>
</dbReference>
<dbReference type="Pfam" id="PF01266">
    <property type="entry name" value="DAO"/>
    <property type="match status" value="1"/>
</dbReference>
<dbReference type="EMBL" id="JABWAB010000001">
    <property type="protein sequence ID" value="KAF6059464.1"/>
    <property type="molecule type" value="Genomic_DNA"/>
</dbReference>
<dbReference type="AlphaFoldDB" id="A0A8X7NPL9"/>
<evidence type="ECO:0000259" key="13">
    <source>
        <dbReference type="Pfam" id="PF01266"/>
    </source>
</evidence>
<evidence type="ECO:0000256" key="8">
    <source>
        <dbReference type="ARBA" id="ARBA00022848"/>
    </source>
</evidence>
<accession>A0A8X7NPL9</accession>
<keyword evidence="11 12" id="KW-0472">Membrane</keyword>
<evidence type="ECO:0000256" key="3">
    <source>
        <dbReference type="ARBA" id="ARBA00008802"/>
    </source>
</evidence>
<evidence type="ECO:0000313" key="16">
    <source>
        <dbReference type="Proteomes" id="UP000590412"/>
    </source>
</evidence>
<keyword evidence="8" id="KW-0492">Microsome</keyword>
<protein>
    <recommendedName>
        <fullName evidence="4 12">Squalene monooxygenase</fullName>
        <ecNumber evidence="4 12">1.14.14.17</ecNumber>
    </recommendedName>
</protein>
<sequence length="485" mass="54427">MTTEYDVIVIGAGVVGPCIATALARQGRSVLIIERDWSRPDRIVGELMQPAGVKALKELGMINAINDINAIDCTGYYIQYYNDHVTIEYPFEDVAQVTNPVRPLGKEYKLRSDSSIDVTKWDNDERVRGIAFHHGDFLQNLRSICKNEPNVTAIEGTVIKLVRECNDTVVGVSGKLQKDENFQHRAKLVISCDGIYSKFRSALGEDNVPSIGSYFVGFYLEDAKLPAPNKGHVLLGDHAPVLIYQVSPGETRVLCAFRSTKPPSAARNEIYNYLQKEVLPVIPKELYPAFKIAVEKKKFRVMPNQYLSAKKQNQRGLILLGDSLNMRHPLTGGGMTVGLNDAVLLARLLDPKSVEDLDDYDLVQEKLTIFHRKRKNLDAVINTLSIALYSLFAADKKPLKILQRGCFKYFERGGDCVDGPIGLLSGVLPFPMLLFNHFFSVAFYSIYLNFIDRGVLFPLAIWEAIEVLFTAIVIFTPYLWTELVQ</sequence>
<dbReference type="GO" id="GO:0006696">
    <property type="term" value="P:ergosterol biosynthetic process"/>
    <property type="evidence" value="ECO:0007669"/>
    <property type="project" value="TreeGrafter"/>
</dbReference>
<dbReference type="Pfam" id="PF08491">
    <property type="entry name" value="SE"/>
    <property type="match status" value="1"/>
</dbReference>
<dbReference type="PRINTS" id="PR00420">
    <property type="entry name" value="RNGMNOXGNASE"/>
</dbReference>
<reference evidence="15" key="1">
    <citation type="submission" date="2020-03" db="EMBL/GenBank/DDBJ databases">
        <title>FDA dAtabase for Regulatory Grade micrObial Sequences (FDA-ARGOS): Supporting development and validation of Infectious Disease Dx tests.</title>
        <authorList>
            <person name="Campos J."/>
            <person name="Goldberg B."/>
            <person name="Tallon L."/>
            <person name="Sadzewicz L."/>
            <person name="Vavikolanu K."/>
            <person name="Mehta A."/>
            <person name="Aluvathingal J."/>
            <person name="Nadendla S."/>
            <person name="Nandy P."/>
            <person name="Geyer C."/>
            <person name="Yan Y."/>
            <person name="Sichtig H."/>
        </authorList>
    </citation>
    <scope>NUCLEOTIDE SEQUENCE [LARGE SCALE GENOMIC DNA]</scope>
    <source>
        <strain evidence="15">FDAARGOS_652</strain>
    </source>
</reference>
<evidence type="ECO:0000256" key="9">
    <source>
        <dbReference type="ARBA" id="ARBA00022989"/>
    </source>
</evidence>
<dbReference type="EC" id="1.14.14.17" evidence="4 12"/>
<evidence type="ECO:0000256" key="1">
    <source>
        <dbReference type="ARBA" id="ARBA00001974"/>
    </source>
</evidence>
<proteinExistence type="inferred from homology"/>
<dbReference type="PANTHER" id="PTHR10835">
    <property type="entry name" value="SQUALENE MONOOXYGENASE"/>
    <property type="match status" value="1"/>
</dbReference>
<dbReference type="InterPro" id="IPR013698">
    <property type="entry name" value="Squalene_epoxidase"/>
</dbReference>
<keyword evidence="12" id="KW-0256">Endoplasmic reticulum</keyword>
<evidence type="ECO:0000256" key="7">
    <source>
        <dbReference type="ARBA" id="ARBA00022827"/>
    </source>
</evidence>
<name>A0A8X7NPL9_CANPA</name>
<organism evidence="15 16">
    <name type="scientific">Candida parapsilosis</name>
    <name type="common">Yeast</name>
    <dbReference type="NCBI Taxonomy" id="5480"/>
    <lineage>
        <taxon>Eukaryota</taxon>
        <taxon>Fungi</taxon>
        <taxon>Dikarya</taxon>
        <taxon>Ascomycota</taxon>
        <taxon>Saccharomycotina</taxon>
        <taxon>Pichiomycetes</taxon>
        <taxon>Debaryomycetaceae</taxon>
        <taxon>Candida/Lodderomyces clade</taxon>
        <taxon>Candida</taxon>
    </lineage>
</organism>
<keyword evidence="5 12" id="KW-0285">Flavoprotein</keyword>
<keyword evidence="10 12" id="KW-0560">Oxidoreductase</keyword>
<dbReference type="InterPro" id="IPR006076">
    <property type="entry name" value="FAD-dep_OxRdtase"/>
</dbReference>
<feature type="transmembrane region" description="Helical" evidence="12">
    <location>
        <begin position="428"/>
        <end position="447"/>
    </location>
</feature>
<evidence type="ECO:0000256" key="12">
    <source>
        <dbReference type="RuleBase" id="RU367121"/>
    </source>
</evidence>
<evidence type="ECO:0000313" key="15">
    <source>
        <dbReference type="EMBL" id="KAF6059464.1"/>
    </source>
</evidence>
<dbReference type="GO" id="GO:0005789">
    <property type="term" value="C:endoplasmic reticulum membrane"/>
    <property type="evidence" value="ECO:0007669"/>
    <property type="project" value="UniProtKB-SubCell"/>
</dbReference>